<dbReference type="HOGENOM" id="CLU_173584_0_0_1"/>
<evidence type="ECO:0000313" key="2">
    <source>
        <dbReference type="Proteomes" id="UP000008021"/>
    </source>
</evidence>
<keyword evidence="2" id="KW-1185">Reference proteome</keyword>
<dbReference type="Gramene" id="OMERI10G13240.2">
    <property type="protein sequence ID" value="OMERI10G13240.2"/>
    <property type="gene ID" value="OMERI10G13240"/>
</dbReference>
<proteinExistence type="predicted"/>
<organism evidence="1">
    <name type="scientific">Oryza meridionalis</name>
    <dbReference type="NCBI Taxonomy" id="40149"/>
    <lineage>
        <taxon>Eukaryota</taxon>
        <taxon>Viridiplantae</taxon>
        <taxon>Streptophyta</taxon>
        <taxon>Embryophyta</taxon>
        <taxon>Tracheophyta</taxon>
        <taxon>Spermatophyta</taxon>
        <taxon>Magnoliopsida</taxon>
        <taxon>Liliopsida</taxon>
        <taxon>Poales</taxon>
        <taxon>Poaceae</taxon>
        <taxon>BOP clade</taxon>
        <taxon>Oryzoideae</taxon>
        <taxon>Oryzeae</taxon>
        <taxon>Oryzinae</taxon>
        <taxon>Oryza</taxon>
    </lineage>
</organism>
<dbReference type="Proteomes" id="UP000008021">
    <property type="component" value="Chromosome 10"/>
</dbReference>
<reference evidence="1" key="2">
    <citation type="submission" date="2018-05" db="EMBL/GenBank/DDBJ databases">
        <title>OmerRS3 (Oryza meridionalis Reference Sequence Version 3).</title>
        <authorList>
            <person name="Zhang J."/>
            <person name="Kudrna D."/>
            <person name="Lee S."/>
            <person name="Talag J."/>
            <person name="Welchert J."/>
            <person name="Wing R.A."/>
        </authorList>
    </citation>
    <scope>NUCLEOTIDE SEQUENCE [LARGE SCALE GENOMIC DNA]</scope>
    <source>
        <strain evidence="1">cv. OR44</strain>
    </source>
</reference>
<accession>A0A0E0F0A4</accession>
<sequence length="65" mass="7024">MRWAAESIRQQSLAPLEDPTSLIWKELIIPTMVDGDIAGELIPDDLKAFVDLAGAATDDVVKATT</sequence>
<evidence type="ECO:0000313" key="1">
    <source>
        <dbReference type="EnsemblPlants" id="OMERI10G13240.2"/>
    </source>
</evidence>
<dbReference type="AlphaFoldDB" id="A0A0E0F0A4"/>
<reference evidence="1" key="1">
    <citation type="submission" date="2015-04" db="UniProtKB">
        <authorList>
            <consortium name="EnsemblPlants"/>
        </authorList>
    </citation>
    <scope>IDENTIFICATION</scope>
</reference>
<dbReference type="EnsemblPlants" id="OMERI10G13240.2">
    <property type="protein sequence ID" value="OMERI10G13240.2"/>
    <property type="gene ID" value="OMERI10G13240"/>
</dbReference>
<name>A0A0E0F0A4_9ORYZ</name>
<protein>
    <submittedName>
        <fullName evidence="1">Uncharacterized protein</fullName>
    </submittedName>
</protein>